<dbReference type="Proteomes" id="UP000490821">
    <property type="component" value="Unassembled WGS sequence"/>
</dbReference>
<reference evidence="2" key="2">
    <citation type="submission" date="2016-10" db="EMBL/GenBank/DDBJ databases">
        <authorList>
            <person name="de Groot N.N."/>
        </authorList>
    </citation>
    <scope>NUCLEOTIDE SEQUENCE [LARGE SCALE GENOMIC DNA]</scope>
    <source>
        <strain evidence="2">DSM 1551</strain>
    </source>
</reference>
<accession>A0A1I0DS12</accession>
<name>A0A1I0DS12_9FIRM</name>
<reference evidence="1 4" key="3">
    <citation type="journal article" date="2020" name="Microbiome">
        <title>Single-cell genomics of uncultured bacteria reveals dietary fiber responders in the mouse gut microbiota.</title>
        <authorList>
            <person name="Chijiiwa R."/>
            <person name="Hosokawa M."/>
            <person name="Kogawa M."/>
            <person name="Nishikawa Y."/>
            <person name="Ide K."/>
            <person name="Sakanashi C."/>
            <person name="Takahashi K."/>
            <person name="Takeyama H."/>
        </authorList>
    </citation>
    <scope>NUCLEOTIDE SEQUENCE [LARGE SCALE GENOMIC DNA]</scope>
    <source>
        <strain evidence="1">IMSAGC_017</strain>
    </source>
</reference>
<evidence type="ECO:0000313" key="1">
    <source>
        <dbReference type="EMBL" id="GFI41183.1"/>
    </source>
</evidence>
<dbReference type="EMBL" id="BLMI01000152">
    <property type="protein sequence ID" value="GFI41183.1"/>
    <property type="molecule type" value="Genomic_DNA"/>
</dbReference>
<evidence type="ECO:0000313" key="2">
    <source>
        <dbReference type="EMBL" id="SET34548.1"/>
    </source>
</evidence>
<keyword evidence="3" id="KW-1185">Reference proteome</keyword>
<reference evidence="3" key="1">
    <citation type="submission" date="2016-10" db="EMBL/GenBank/DDBJ databases">
        <authorList>
            <person name="Varghese N."/>
            <person name="Submissions S."/>
        </authorList>
    </citation>
    <scope>NUCLEOTIDE SEQUENCE [LARGE SCALE GENOMIC DNA]</scope>
    <source>
        <strain evidence="3">DSM 1551</strain>
    </source>
</reference>
<dbReference type="RefSeq" id="WP_092353000.1">
    <property type="nucleotide sequence ID" value="NZ_BLMI01000152.1"/>
</dbReference>
<sequence length="86" mass="10300">MTISDIDKATREAHQLVVYEESEQSDIKVDENKFDALWQSIYDVCSLVRFGILDELLSEEEYIEGIEWLKKYQNLTTEYKERELEF</sequence>
<evidence type="ECO:0000313" key="4">
    <source>
        <dbReference type="Proteomes" id="UP000490821"/>
    </source>
</evidence>
<evidence type="ECO:0000313" key="3">
    <source>
        <dbReference type="Proteomes" id="UP000198558"/>
    </source>
</evidence>
<gene>
    <name evidence="1" type="ORF">IMSAGC017_01226</name>
    <name evidence="2" type="ORF">SAMN04489758_10726</name>
</gene>
<proteinExistence type="predicted"/>
<protein>
    <submittedName>
        <fullName evidence="2">Uncharacterized protein</fullName>
    </submittedName>
</protein>
<dbReference type="EMBL" id="FOIN01000007">
    <property type="protein sequence ID" value="SET34548.1"/>
    <property type="molecule type" value="Genomic_DNA"/>
</dbReference>
<dbReference type="OrthoDB" id="2086359at2"/>
<dbReference type="GeneID" id="78287961"/>
<dbReference type="AlphaFoldDB" id="A0A1I0DS12"/>
<organism evidence="2 3">
    <name type="scientific">Thomasclavelia cocleata</name>
    <dbReference type="NCBI Taxonomy" id="69824"/>
    <lineage>
        <taxon>Bacteria</taxon>
        <taxon>Bacillati</taxon>
        <taxon>Bacillota</taxon>
        <taxon>Erysipelotrichia</taxon>
        <taxon>Erysipelotrichales</taxon>
        <taxon>Coprobacillaceae</taxon>
        <taxon>Thomasclavelia</taxon>
    </lineage>
</organism>
<dbReference type="Proteomes" id="UP000198558">
    <property type="component" value="Unassembled WGS sequence"/>
</dbReference>